<dbReference type="Proteomes" id="UP001075354">
    <property type="component" value="Chromosome 10"/>
</dbReference>
<dbReference type="InterPro" id="IPR029058">
    <property type="entry name" value="AB_hydrolase_fold"/>
</dbReference>
<comment type="caution">
    <text evidence="8">The sequence shown here is derived from an EMBL/GenBank/DDBJ whole genome shotgun (WGS) entry which is preliminary data.</text>
</comment>
<dbReference type="CDD" id="cd00707">
    <property type="entry name" value="Pancreat_lipase_like"/>
    <property type="match status" value="1"/>
</dbReference>
<dbReference type="InterPro" id="IPR033906">
    <property type="entry name" value="Lipase_N"/>
</dbReference>
<keyword evidence="3" id="KW-0964">Secreted</keyword>
<feature type="domain" description="Lipase" evidence="7">
    <location>
        <begin position="110"/>
        <end position="390"/>
    </location>
</feature>
<evidence type="ECO:0000256" key="1">
    <source>
        <dbReference type="ARBA" id="ARBA00004613"/>
    </source>
</evidence>
<keyword evidence="6" id="KW-0732">Signal</keyword>
<sequence length="406" mass="44017">MPVVALVFLVTASSRGALGVPAPAADANPAQDKAPVSEQVARQLYSEALYAPVCPEVRSSPTLSLPDGTEVSGEGRGDDPVRWMLMPDGRGEAQVAVLSGAMPKELPTLDDVVFLMYTRTNPDRPERRAMNSTCLPTFHTFQADRGTAVLIHGFGDNLQESYMVPLLKDAFLERADVNVLAVDWGRHAAAPWYQTAAQATESVGAHLAALLDHMAEHQGLRAASTHIVGFSLGAHVAGHAGKKVRSGRLSRITGLDPARVLFEGLGPTQRLDKADAAVVEVVHSSGGYLGFSESLGHRDFFPNGGEWPQPGCVFDFISVCSHRRAYYYYAEALRESRRFPAYPCASMADYRDGKCTREAGAHLGDDRDHCTHEGCTQGNFYFETNPSSPFARPEVEVDPTGVKLYK</sequence>
<evidence type="ECO:0000256" key="5">
    <source>
        <dbReference type="SAM" id="MobiDB-lite"/>
    </source>
</evidence>
<dbReference type="EMBL" id="JAPTSV010000010">
    <property type="protein sequence ID" value="KAJ1523793.1"/>
    <property type="molecule type" value="Genomic_DNA"/>
</dbReference>
<feature type="chain" id="PRO_5043642043" description="Lipase domain-containing protein" evidence="6">
    <location>
        <begin position="20"/>
        <end position="406"/>
    </location>
</feature>
<evidence type="ECO:0000256" key="2">
    <source>
        <dbReference type="ARBA" id="ARBA00010701"/>
    </source>
</evidence>
<evidence type="ECO:0000256" key="6">
    <source>
        <dbReference type="SAM" id="SignalP"/>
    </source>
</evidence>
<dbReference type="SUPFAM" id="SSF53474">
    <property type="entry name" value="alpha/beta-Hydrolases"/>
    <property type="match status" value="1"/>
</dbReference>
<dbReference type="PRINTS" id="PR00821">
    <property type="entry name" value="TAGLIPASE"/>
</dbReference>
<protein>
    <recommendedName>
        <fullName evidence="7">Lipase domain-containing protein</fullName>
    </recommendedName>
</protein>
<evidence type="ECO:0000256" key="3">
    <source>
        <dbReference type="ARBA" id="ARBA00022525"/>
    </source>
</evidence>
<gene>
    <name evidence="8" type="ORF">ONE63_001624</name>
</gene>
<dbReference type="GO" id="GO:0005615">
    <property type="term" value="C:extracellular space"/>
    <property type="evidence" value="ECO:0007669"/>
    <property type="project" value="TreeGrafter"/>
</dbReference>
<evidence type="ECO:0000313" key="9">
    <source>
        <dbReference type="Proteomes" id="UP001075354"/>
    </source>
</evidence>
<evidence type="ECO:0000256" key="4">
    <source>
        <dbReference type="RuleBase" id="RU004262"/>
    </source>
</evidence>
<dbReference type="GO" id="GO:0016298">
    <property type="term" value="F:lipase activity"/>
    <property type="evidence" value="ECO:0007669"/>
    <property type="project" value="InterPro"/>
</dbReference>
<dbReference type="AlphaFoldDB" id="A0AAV7XGD7"/>
<comment type="similarity">
    <text evidence="2 4">Belongs to the AB hydrolase superfamily. Lipase family.</text>
</comment>
<feature type="signal peptide" evidence="6">
    <location>
        <begin position="1"/>
        <end position="19"/>
    </location>
</feature>
<accession>A0AAV7XGD7</accession>
<reference evidence="8" key="1">
    <citation type="submission" date="2022-12" db="EMBL/GenBank/DDBJ databases">
        <title>Chromosome-level genome assembly of the bean flower thrips Megalurothrips usitatus.</title>
        <authorList>
            <person name="Ma L."/>
            <person name="Liu Q."/>
            <person name="Li H."/>
            <person name="Cai W."/>
        </authorList>
    </citation>
    <scope>NUCLEOTIDE SEQUENCE</scope>
    <source>
        <strain evidence="8">Cailab_2022a</strain>
    </source>
</reference>
<dbReference type="Pfam" id="PF00151">
    <property type="entry name" value="Lipase"/>
    <property type="match status" value="1"/>
</dbReference>
<dbReference type="InterPro" id="IPR000734">
    <property type="entry name" value="TAG_lipase"/>
</dbReference>
<feature type="region of interest" description="Disordered" evidence="5">
    <location>
        <begin position="59"/>
        <end position="79"/>
    </location>
</feature>
<dbReference type="PANTHER" id="PTHR11610">
    <property type="entry name" value="LIPASE"/>
    <property type="match status" value="1"/>
</dbReference>
<organism evidence="8 9">
    <name type="scientific">Megalurothrips usitatus</name>
    <name type="common">bean blossom thrips</name>
    <dbReference type="NCBI Taxonomy" id="439358"/>
    <lineage>
        <taxon>Eukaryota</taxon>
        <taxon>Metazoa</taxon>
        <taxon>Ecdysozoa</taxon>
        <taxon>Arthropoda</taxon>
        <taxon>Hexapoda</taxon>
        <taxon>Insecta</taxon>
        <taxon>Pterygota</taxon>
        <taxon>Neoptera</taxon>
        <taxon>Paraneoptera</taxon>
        <taxon>Thysanoptera</taxon>
        <taxon>Terebrantia</taxon>
        <taxon>Thripoidea</taxon>
        <taxon>Thripidae</taxon>
        <taxon>Megalurothrips</taxon>
    </lineage>
</organism>
<proteinExistence type="inferred from homology"/>
<name>A0AAV7XGD7_9NEOP</name>
<evidence type="ECO:0000313" key="8">
    <source>
        <dbReference type="EMBL" id="KAJ1523793.1"/>
    </source>
</evidence>
<dbReference type="Gene3D" id="3.40.50.1820">
    <property type="entry name" value="alpha/beta hydrolase"/>
    <property type="match status" value="1"/>
</dbReference>
<comment type="subcellular location">
    <subcellularLocation>
        <location evidence="1">Secreted</location>
    </subcellularLocation>
</comment>
<dbReference type="GO" id="GO:0016042">
    <property type="term" value="P:lipid catabolic process"/>
    <property type="evidence" value="ECO:0007669"/>
    <property type="project" value="TreeGrafter"/>
</dbReference>
<dbReference type="InterPro" id="IPR013818">
    <property type="entry name" value="Lipase"/>
</dbReference>
<keyword evidence="9" id="KW-1185">Reference proteome</keyword>
<evidence type="ECO:0000259" key="7">
    <source>
        <dbReference type="Pfam" id="PF00151"/>
    </source>
</evidence>